<comment type="caution">
    <text evidence="5">The sequence shown here is derived from an EMBL/GenBank/DDBJ whole genome shotgun (WGS) entry which is preliminary data.</text>
</comment>
<dbReference type="InterPro" id="IPR017871">
    <property type="entry name" value="ABC_transporter-like_CS"/>
</dbReference>
<dbReference type="SUPFAM" id="SSF52540">
    <property type="entry name" value="P-loop containing nucleoside triphosphate hydrolases"/>
    <property type="match status" value="1"/>
</dbReference>
<dbReference type="Gene3D" id="3.40.50.300">
    <property type="entry name" value="P-loop containing nucleotide triphosphate hydrolases"/>
    <property type="match status" value="1"/>
</dbReference>
<dbReference type="PANTHER" id="PTHR42788">
    <property type="entry name" value="TAURINE IMPORT ATP-BINDING PROTEIN-RELATED"/>
    <property type="match status" value="1"/>
</dbReference>
<dbReference type="InterPro" id="IPR003593">
    <property type="entry name" value="AAA+_ATPase"/>
</dbReference>
<evidence type="ECO:0000259" key="4">
    <source>
        <dbReference type="PROSITE" id="PS50893"/>
    </source>
</evidence>
<keyword evidence="3 5" id="KW-0067">ATP-binding</keyword>
<keyword evidence="1" id="KW-0813">Transport</keyword>
<evidence type="ECO:0000256" key="1">
    <source>
        <dbReference type="ARBA" id="ARBA00022448"/>
    </source>
</evidence>
<name>A0A917RUQ3_9NOCA</name>
<dbReference type="EMBL" id="BMMH01000014">
    <property type="protein sequence ID" value="GGL32619.1"/>
    <property type="molecule type" value="Genomic_DNA"/>
</dbReference>
<dbReference type="Proteomes" id="UP000638263">
    <property type="component" value="Unassembled WGS sequence"/>
</dbReference>
<evidence type="ECO:0000256" key="2">
    <source>
        <dbReference type="ARBA" id="ARBA00022741"/>
    </source>
</evidence>
<dbReference type="PROSITE" id="PS50893">
    <property type="entry name" value="ABC_TRANSPORTER_2"/>
    <property type="match status" value="1"/>
</dbReference>
<dbReference type="InterPro" id="IPR003439">
    <property type="entry name" value="ABC_transporter-like_ATP-bd"/>
</dbReference>
<feature type="domain" description="ABC transporter" evidence="4">
    <location>
        <begin position="16"/>
        <end position="245"/>
    </location>
</feature>
<dbReference type="GO" id="GO:0005524">
    <property type="term" value="F:ATP binding"/>
    <property type="evidence" value="ECO:0007669"/>
    <property type="project" value="UniProtKB-KW"/>
</dbReference>
<evidence type="ECO:0000256" key="3">
    <source>
        <dbReference type="ARBA" id="ARBA00022840"/>
    </source>
</evidence>
<dbReference type="AlphaFoldDB" id="A0A917RUQ3"/>
<dbReference type="InterPro" id="IPR050166">
    <property type="entry name" value="ABC_transporter_ATP-bind"/>
</dbReference>
<reference evidence="5" key="1">
    <citation type="journal article" date="2014" name="Int. J. Syst. Evol. Microbiol.">
        <title>Complete genome sequence of Corynebacterium casei LMG S-19264T (=DSM 44701T), isolated from a smear-ripened cheese.</title>
        <authorList>
            <consortium name="US DOE Joint Genome Institute (JGI-PGF)"/>
            <person name="Walter F."/>
            <person name="Albersmeier A."/>
            <person name="Kalinowski J."/>
            <person name="Ruckert C."/>
        </authorList>
    </citation>
    <scope>NUCLEOTIDE SEQUENCE</scope>
    <source>
        <strain evidence="5">CGMCC 4.3508</strain>
    </source>
</reference>
<proteinExistence type="predicted"/>
<keyword evidence="2" id="KW-0547">Nucleotide-binding</keyword>
<organism evidence="5 6">
    <name type="scientific">Nocardia jinanensis</name>
    <dbReference type="NCBI Taxonomy" id="382504"/>
    <lineage>
        <taxon>Bacteria</taxon>
        <taxon>Bacillati</taxon>
        <taxon>Actinomycetota</taxon>
        <taxon>Actinomycetes</taxon>
        <taxon>Mycobacteriales</taxon>
        <taxon>Nocardiaceae</taxon>
        <taxon>Nocardia</taxon>
    </lineage>
</organism>
<evidence type="ECO:0000313" key="5">
    <source>
        <dbReference type="EMBL" id="GGL32619.1"/>
    </source>
</evidence>
<protein>
    <submittedName>
        <fullName evidence="5">Nitrate ABC transporter ATP-binding protein</fullName>
    </submittedName>
</protein>
<dbReference type="PROSITE" id="PS00211">
    <property type="entry name" value="ABC_TRANSPORTER_1"/>
    <property type="match status" value="1"/>
</dbReference>
<gene>
    <name evidence="5" type="ORF">GCM10011588_54310</name>
</gene>
<dbReference type="PANTHER" id="PTHR42788:SF13">
    <property type="entry name" value="ALIPHATIC SULFONATES IMPORT ATP-BINDING PROTEIN SSUB"/>
    <property type="match status" value="1"/>
</dbReference>
<dbReference type="RefSeq" id="WP_058855155.1">
    <property type="nucleotide sequence ID" value="NZ_BMMH01000014.1"/>
</dbReference>
<sequence length="268" mass="29119">MKIYSTRRRPHRPARIVLDGLGKRYPGASGFAVDRVNLDIAAGEFVCVVGASGCGKSTLLRILAGFETASQGAVSVGEEPVTGPGPDRGVVFQDYGLFPWLTVAENIAYGPKQARMTRDDIRETTDRSLETVGLTRVRDSFPHQLSGGMQQRVAIARVLANRPAVLLMDEPFGALDALTRGDMQTELARIHRDSGVTVVFVTHSVEEAVYLSDRVVVMAGGTAHGTAGHVREVVTIDLPREREVTAPEFNEYKRRIDALIHQGDRAAA</sequence>
<dbReference type="GO" id="GO:0016887">
    <property type="term" value="F:ATP hydrolysis activity"/>
    <property type="evidence" value="ECO:0007669"/>
    <property type="project" value="InterPro"/>
</dbReference>
<reference evidence="5" key="2">
    <citation type="submission" date="2020-09" db="EMBL/GenBank/DDBJ databases">
        <authorList>
            <person name="Sun Q."/>
            <person name="Zhou Y."/>
        </authorList>
    </citation>
    <scope>NUCLEOTIDE SEQUENCE</scope>
    <source>
        <strain evidence="5">CGMCC 4.3508</strain>
    </source>
</reference>
<keyword evidence="6" id="KW-1185">Reference proteome</keyword>
<dbReference type="Pfam" id="PF00005">
    <property type="entry name" value="ABC_tran"/>
    <property type="match status" value="1"/>
</dbReference>
<accession>A0A917RUQ3</accession>
<dbReference type="InterPro" id="IPR027417">
    <property type="entry name" value="P-loop_NTPase"/>
</dbReference>
<evidence type="ECO:0000313" key="6">
    <source>
        <dbReference type="Proteomes" id="UP000638263"/>
    </source>
</evidence>
<dbReference type="SMART" id="SM00382">
    <property type="entry name" value="AAA"/>
    <property type="match status" value="1"/>
</dbReference>
<dbReference type="CDD" id="cd03293">
    <property type="entry name" value="ABC_NrtD_SsuB_transporters"/>
    <property type="match status" value="1"/>
</dbReference>